<sequence length="358" mass="39738">MSSSPITIRLGQRARQRIAADGVQAADIAIVPAAAGGPKGLILHGLDCWMFGEFFRHAPRQRRLVGASIGAWRMAASAFQDPVAAHRRLARLYAGQRYPNKVTPDYVSRTCRALLDELLDGRGAEAIQHPQYQLSILTVRGIGALGSTNGARWREMTGFLLAAAGNALSRKRLAASMERVVFHHHHDDASWLRDGFDAFANHFVALSDANLRDALLASGSIPLVLEAVTDIAGAPAGAYWDGGLIDYHLHLPYQRDPGLVLYPHFSDYIVPGWLDKSMPWRRARDQALDNMILVSPSPEFVASLPNAKLPDRKDFKVYGQDHERRNRDWLQAIGESQRMADAFARWCEQPDLKQTVSF</sequence>
<dbReference type="SUPFAM" id="SSF52151">
    <property type="entry name" value="FabD/lysophospholipase-like"/>
    <property type="match status" value="1"/>
</dbReference>
<protein>
    <submittedName>
        <fullName evidence="3">Patatin-like phospholipase family protein</fullName>
    </submittedName>
</protein>
<organism evidence="3 4">
    <name type="scientific">Duganella guangzhouensis</name>
    <dbReference type="NCBI Taxonomy" id="2666084"/>
    <lineage>
        <taxon>Bacteria</taxon>
        <taxon>Pseudomonadati</taxon>
        <taxon>Pseudomonadota</taxon>
        <taxon>Betaproteobacteria</taxon>
        <taxon>Burkholderiales</taxon>
        <taxon>Oxalobacteraceae</taxon>
        <taxon>Telluria group</taxon>
        <taxon>Duganella</taxon>
    </lineage>
</organism>
<evidence type="ECO:0000256" key="1">
    <source>
        <dbReference type="ARBA" id="ARBA00023098"/>
    </source>
</evidence>
<evidence type="ECO:0000259" key="2">
    <source>
        <dbReference type="Pfam" id="PF01734"/>
    </source>
</evidence>
<dbReference type="EMBL" id="WKJK01000002">
    <property type="protein sequence ID" value="MRW89514.1"/>
    <property type="molecule type" value="Genomic_DNA"/>
</dbReference>
<evidence type="ECO:0000313" key="4">
    <source>
        <dbReference type="Proteomes" id="UP000433309"/>
    </source>
</evidence>
<gene>
    <name evidence="3" type="ORF">GJ699_05910</name>
</gene>
<comment type="caution">
    <text evidence="3">The sequence shown here is derived from an EMBL/GenBank/DDBJ whole genome shotgun (WGS) entry which is preliminary data.</text>
</comment>
<proteinExistence type="predicted"/>
<feature type="domain" description="PNPLA" evidence="2">
    <location>
        <begin position="60"/>
        <end position="246"/>
    </location>
</feature>
<reference evidence="3 4" key="1">
    <citation type="submission" date="2019-11" db="EMBL/GenBank/DDBJ databases">
        <title>Novel species isolated from a subtropical stream in China.</title>
        <authorList>
            <person name="Lu H."/>
        </authorList>
    </citation>
    <scope>NUCLEOTIDE SEQUENCE [LARGE SCALE GENOMIC DNA]</scope>
    <source>
        <strain evidence="3 4">FT80W</strain>
    </source>
</reference>
<dbReference type="RefSeq" id="WP_154374013.1">
    <property type="nucleotide sequence ID" value="NZ_WKJK01000002.1"/>
</dbReference>
<dbReference type="GO" id="GO:0006629">
    <property type="term" value="P:lipid metabolic process"/>
    <property type="evidence" value="ECO:0007669"/>
    <property type="project" value="UniProtKB-KW"/>
</dbReference>
<dbReference type="AlphaFoldDB" id="A0A6I2KYJ5"/>
<keyword evidence="4" id="KW-1185">Reference proteome</keyword>
<dbReference type="InterPro" id="IPR016035">
    <property type="entry name" value="Acyl_Trfase/lysoPLipase"/>
</dbReference>
<dbReference type="InterPro" id="IPR002641">
    <property type="entry name" value="PNPLA_dom"/>
</dbReference>
<keyword evidence="1" id="KW-0443">Lipid metabolism</keyword>
<evidence type="ECO:0000313" key="3">
    <source>
        <dbReference type="EMBL" id="MRW89514.1"/>
    </source>
</evidence>
<dbReference type="Proteomes" id="UP000433309">
    <property type="component" value="Unassembled WGS sequence"/>
</dbReference>
<dbReference type="Pfam" id="PF01734">
    <property type="entry name" value="Patatin"/>
    <property type="match status" value="1"/>
</dbReference>
<name>A0A6I2KYJ5_9BURK</name>
<accession>A0A6I2KYJ5</accession>